<dbReference type="PANTHER" id="PTHR42973:SF22">
    <property type="entry name" value="FAD-BINDING PCMH-TYPE DOMAIN-CONTAINING PROTEIN-RELATED"/>
    <property type="match status" value="1"/>
</dbReference>
<evidence type="ECO:0000256" key="4">
    <source>
        <dbReference type="ARBA" id="ARBA00023002"/>
    </source>
</evidence>
<feature type="domain" description="FAD-binding PCMH-type" evidence="5">
    <location>
        <begin position="40"/>
        <end position="212"/>
    </location>
</feature>
<dbReference type="Pfam" id="PF01565">
    <property type="entry name" value="FAD_binding_4"/>
    <property type="match status" value="1"/>
</dbReference>
<dbReference type="InterPro" id="IPR006094">
    <property type="entry name" value="Oxid_FAD_bind_N"/>
</dbReference>
<sequence>MSTRDVIEKLEKAFPADQVLFKGVEAYEERNNSYLSQLESDITPRVIFLPKSTKEVLEFLKIIKPCVGDGARFAIRGAGQQPLPGCANIQDEITLDLALLSGIQVSKGGVSIAAGERWGAVYNELSKDGLGVTGARSGNNGIGGLALSGGLSFFGSREGFVCDNVVNYEVVLASGDIVNANAKENPDLFKALRGGGNNFGVVTKFDMRTFTQGPFWGGAVFYFADQFPTQVEALVNEVTRPNASEETHIMISLFFAEELAKGMGLNQALGLNQAYYTQEVEKPPVLEPFVAMQPQIEQLNSMRMITLKGAAEEQAAMARTGVRCAYMNTTVKPDVATLKAASELFSAALEKVKDLEGIVYSLTMQPYPASLLKKTDELGGNVLGLESATGSLISFLFLMYWKNRSDDQVILKTTQELLDQIDTDAAARGTAVPYKYLNYAFTGQDPIGSYGAENKEFLQRVSEKYDPEGLFQKAVPGGFKLFT</sequence>
<keyword evidence="3" id="KW-0274">FAD</keyword>
<dbReference type="InterPro" id="IPR050416">
    <property type="entry name" value="FAD-linked_Oxidoreductase"/>
</dbReference>
<dbReference type="PROSITE" id="PS51387">
    <property type="entry name" value="FAD_PCMH"/>
    <property type="match status" value="1"/>
</dbReference>
<dbReference type="Proteomes" id="UP000294003">
    <property type="component" value="Unassembled WGS sequence"/>
</dbReference>
<dbReference type="InterPro" id="IPR016166">
    <property type="entry name" value="FAD-bd_PCMH"/>
</dbReference>
<keyword evidence="2" id="KW-0285">Flavoprotein</keyword>
<comment type="caution">
    <text evidence="6">The sequence shown here is derived from an EMBL/GenBank/DDBJ whole genome shotgun (WGS) entry which is preliminary data.</text>
</comment>
<name>A0ABY0HBU7_9PEZI</name>
<evidence type="ECO:0000313" key="7">
    <source>
        <dbReference type="Proteomes" id="UP000294003"/>
    </source>
</evidence>
<reference evidence="6 7" key="1">
    <citation type="submission" date="2018-06" db="EMBL/GenBank/DDBJ databases">
        <title>Complete Genomes of Monosporascus.</title>
        <authorList>
            <person name="Robinson A.J."/>
            <person name="Natvig D.O."/>
        </authorList>
    </citation>
    <scope>NUCLEOTIDE SEQUENCE [LARGE SCALE GENOMIC DNA]</scope>
    <source>
        <strain evidence="6 7">CBS 609.92</strain>
    </source>
</reference>
<accession>A0ABY0HBU7</accession>
<organism evidence="6 7">
    <name type="scientific">Monosporascus cannonballus</name>
    <dbReference type="NCBI Taxonomy" id="155416"/>
    <lineage>
        <taxon>Eukaryota</taxon>
        <taxon>Fungi</taxon>
        <taxon>Dikarya</taxon>
        <taxon>Ascomycota</taxon>
        <taxon>Pezizomycotina</taxon>
        <taxon>Sordariomycetes</taxon>
        <taxon>Xylariomycetidae</taxon>
        <taxon>Xylariales</taxon>
        <taxon>Xylariales incertae sedis</taxon>
        <taxon>Monosporascus</taxon>
    </lineage>
</organism>
<comment type="similarity">
    <text evidence="1">Belongs to the oxygen-dependent FAD-linked oxidoreductase family.</text>
</comment>
<evidence type="ECO:0000313" key="6">
    <source>
        <dbReference type="EMBL" id="RYO89837.1"/>
    </source>
</evidence>
<gene>
    <name evidence="6" type="ORF">DL762_003021</name>
</gene>
<proteinExistence type="inferred from homology"/>
<dbReference type="SUPFAM" id="SSF56176">
    <property type="entry name" value="FAD-binding/transporter-associated domain-like"/>
    <property type="match status" value="1"/>
</dbReference>
<evidence type="ECO:0000256" key="3">
    <source>
        <dbReference type="ARBA" id="ARBA00022827"/>
    </source>
</evidence>
<dbReference type="PANTHER" id="PTHR42973">
    <property type="entry name" value="BINDING OXIDOREDUCTASE, PUTATIVE (AFU_ORTHOLOGUE AFUA_1G17690)-RELATED"/>
    <property type="match status" value="1"/>
</dbReference>
<dbReference type="InterPro" id="IPR016169">
    <property type="entry name" value="FAD-bd_PCMH_sub2"/>
</dbReference>
<evidence type="ECO:0000256" key="2">
    <source>
        <dbReference type="ARBA" id="ARBA00022630"/>
    </source>
</evidence>
<evidence type="ECO:0000259" key="5">
    <source>
        <dbReference type="PROSITE" id="PS51387"/>
    </source>
</evidence>
<dbReference type="InterPro" id="IPR036318">
    <property type="entry name" value="FAD-bd_PCMH-like_sf"/>
</dbReference>
<dbReference type="EMBL" id="QJNS01000066">
    <property type="protein sequence ID" value="RYO89837.1"/>
    <property type="molecule type" value="Genomic_DNA"/>
</dbReference>
<dbReference type="Gene3D" id="3.30.465.10">
    <property type="match status" value="1"/>
</dbReference>
<protein>
    <recommendedName>
        <fullName evidence="5">FAD-binding PCMH-type domain-containing protein</fullName>
    </recommendedName>
</protein>
<evidence type="ECO:0000256" key="1">
    <source>
        <dbReference type="ARBA" id="ARBA00005466"/>
    </source>
</evidence>
<keyword evidence="7" id="KW-1185">Reference proteome</keyword>
<keyword evidence="4" id="KW-0560">Oxidoreductase</keyword>